<evidence type="ECO:0000313" key="3">
    <source>
        <dbReference type="Proteomes" id="UP000183339"/>
    </source>
</evidence>
<dbReference type="AlphaFoldDB" id="A0A1H9YD17"/>
<name>A0A1H9YD17_9PROT</name>
<dbReference type="Proteomes" id="UP000183339">
    <property type="component" value="Unassembled WGS sequence"/>
</dbReference>
<organism evidence="2 3">
    <name type="scientific">Nitrosospira multiformis</name>
    <dbReference type="NCBI Taxonomy" id="1231"/>
    <lineage>
        <taxon>Bacteria</taxon>
        <taxon>Pseudomonadati</taxon>
        <taxon>Pseudomonadota</taxon>
        <taxon>Betaproteobacteria</taxon>
        <taxon>Nitrosomonadales</taxon>
        <taxon>Nitrosomonadaceae</taxon>
        <taxon>Nitrosospira</taxon>
    </lineage>
</organism>
<evidence type="ECO:0000313" key="2">
    <source>
        <dbReference type="EMBL" id="SES66855.1"/>
    </source>
</evidence>
<evidence type="ECO:0000256" key="1">
    <source>
        <dbReference type="SAM" id="SignalP"/>
    </source>
</evidence>
<feature type="chain" id="PRO_5010289388" evidence="1">
    <location>
        <begin position="25"/>
        <end position="166"/>
    </location>
</feature>
<proteinExistence type="predicted"/>
<feature type="signal peptide" evidence="1">
    <location>
        <begin position="1"/>
        <end position="24"/>
    </location>
</feature>
<sequence>MRYKNLVSTVVAISISVFMGEANADEKVFSPPYCEFSVVFPNGYKPKEIISKTATGAAATGRAGSTGLSAECWPCEERVEIQAYARELASEMRRRGGIVDSVIIDRNNKIGEQIILTSRIKSGSDSYHIKIVSFRGTRTRLDLAIVDQEMASSAQINFRNSVKRNR</sequence>
<protein>
    <submittedName>
        <fullName evidence="2">Uncharacterized protein</fullName>
    </submittedName>
</protein>
<accession>A0A1H9YD17</accession>
<gene>
    <name evidence="2" type="ORF">SAMN05216412_101165</name>
</gene>
<keyword evidence="1" id="KW-0732">Signal</keyword>
<reference evidence="2 3" key="1">
    <citation type="submission" date="2016-10" db="EMBL/GenBank/DDBJ databases">
        <authorList>
            <person name="de Groot N.N."/>
        </authorList>
    </citation>
    <scope>NUCLEOTIDE SEQUENCE [LARGE SCALE GENOMIC DNA]</scope>
    <source>
        <strain evidence="2 3">Nl7</strain>
    </source>
</reference>
<dbReference type="EMBL" id="FOHI01000001">
    <property type="protein sequence ID" value="SES66855.1"/>
    <property type="molecule type" value="Genomic_DNA"/>
</dbReference>